<dbReference type="OrthoDB" id="2923349at2759"/>
<sequence length="223" mass="24930">MKFHLFFSLLPLVSPVWAAAIPSGCPLDPQSKEYCQGTKNDASLKGTYLCGDKLLGPLDFRTNTTLGTMLDNYKPFGALCPGDFLKKYKVSGQDRFSYPPQDGFQLAKVGNDAVPIYNKNITLNINFMLDRFGGEGGKFLSDYQTPYEKRALPPGNLEERPGQPGTLSRRNNYYVYRVVKAFTVLSGPIAPWFEQPGMGIQYLLDRNVSSYVLEGYLERVPAK</sequence>
<dbReference type="PANTHER" id="PTHR42059">
    <property type="entry name" value="TNT DOMAIN-CONTAINING PROTEIN"/>
    <property type="match status" value="1"/>
</dbReference>
<organism evidence="3 4">
    <name type="scientific">Pochonia chlamydosporia 170</name>
    <dbReference type="NCBI Taxonomy" id="1380566"/>
    <lineage>
        <taxon>Eukaryota</taxon>
        <taxon>Fungi</taxon>
        <taxon>Dikarya</taxon>
        <taxon>Ascomycota</taxon>
        <taxon>Pezizomycotina</taxon>
        <taxon>Sordariomycetes</taxon>
        <taxon>Hypocreomycetidae</taxon>
        <taxon>Hypocreales</taxon>
        <taxon>Clavicipitaceae</taxon>
        <taxon>Pochonia</taxon>
    </lineage>
</organism>
<feature type="domain" description="TNT" evidence="2">
    <location>
        <begin position="122"/>
        <end position="220"/>
    </location>
</feature>
<feature type="signal peptide" evidence="1">
    <location>
        <begin position="1"/>
        <end position="18"/>
    </location>
</feature>
<dbReference type="AlphaFoldDB" id="A0A179FAG7"/>
<dbReference type="KEGG" id="pchm:VFPPC_06946"/>
<dbReference type="Pfam" id="PF14021">
    <property type="entry name" value="TNT"/>
    <property type="match status" value="1"/>
</dbReference>
<gene>
    <name evidence="3" type="ORF">VFPPC_06946</name>
</gene>
<keyword evidence="1" id="KW-0732">Signal</keyword>
<evidence type="ECO:0000256" key="1">
    <source>
        <dbReference type="SAM" id="SignalP"/>
    </source>
</evidence>
<dbReference type="EMBL" id="LSBJ02000007">
    <property type="protein sequence ID" value="OAQ62428.1"/>
    <property type="molecule type" value="Genomic_DNA"/>
</dbReference>
<dbReference type="GO" id="GO:0050135">
    <property type="term" value="F:NADP+ nucleosidase activity"/>
    <property type="evidence" value="ECO:0007669"/>
    <property type="project" value="InterPro"/>
</dbReference>
<keyword evidence="4" id="KW-1185">Reference proteome</keyword>
<comment type="caution">
    <text evidence="3">The sequence shown here is derived from an EMBL/GenBank/DDBJ whole genome shotgun (WGS) entry which is preliminary data.</text>
</comment>
<dbReference type="PANTHER" id="PTHR42059:SF1">
    <property type="entry name" value="TNT DOMAIN-CONTAINING PROTEIN"/>
    <property type="match status" value="1"/>
</dbReference>
<feature type="chain" id="PRO_5008101493" description="TNT domain-containing protein" evidence="1">
    <location>
        <begin position="19"/>
        <end position="223"/>
    </location>
</feature>
<dbReference type="InterPro" id="IPR053024">
    <property type="entry name" value="Fungal_surface_NADase"/>
</dbReference>
<dbReference type="Proteomes" id="UP000078397">
    <property type="component" value="Unassembled WGS sequence"/>
</dbReference>
<dbReference type="InterPro" id="IPR025331">
    <property type="entry name" value="TNT"/>
</dbReference>
<accession>A0A179FAG7</accession>
<evidence type="ECO:0000313" key="4">
    <source>
        <dbReference type="Proteomes" id="UP000078397"/>
    </source>
</evidence>
<reference evidence="3 4" key="1">
    <citation type="journal article" date="2016" name="PLoS Pathog.">
        <title>Biosynthesis of antibiotic leucinostatins in bio-control fungus Purpureocillium lilacinum and their inhibition on phytophthora revealed by genome mining.</title>
        <authorList>
            <person name="Wang G."/>
            <person name="Liu Z."/>
            <person name="Lin R."/>
            <person name="Li E."/>
            <person name="Mao Z."/>
            <person name="Ling J."/>
            <person name="Yang Y."/>
            <person name="Yin W.B."/>
            <person name="Xie B."/>
        </authorList>
    </citation>
    <scope>NUCLEOTIDE SEQUENCE [LARGE SCALE GENOMIC DNA]</scope>
    <source>
        <strain evidence="3">170</strain>
    </source>
</reference>
<dbReference type="GeneID" id="28849885"/>
<evidence type="ECO:0000259" key="2">
    <source>
        <dbReference type="Pfam" id="PF14021"/>
    </source>
</evidence>
<evidence type="ECO:0000313" key="3">
    <source>
        <dbReference type="EMBL" id="OAQ62428.1"/>
    </source>
</evidence>
<name>A0A179FAG7_METCM</name>
<dbReference type="RefSeq" id="XP_018140132.1">
    <property type="nucleotide sequence ID" value="XM_018285891.1"/>
</dbReference>
<protein>
    <recommendedName>
        <fullName evidence="2">TNT domain-containing protein</fullName>
    </recommendedName>
</protein>
<proteinExistence type="predicted"/>